<proteinExistence type="predicted"/>
<evidence type="ECO:0000313" key="1">
    <source>
        <dbReference type="EMBL" id="VAW81090.1"/>
    </source>
</evidence>
<reference evidence="1" key="1">
    <citation type="submission" date="2018-06" db="EMBL/GenBank/DDBJ databases">
        <authorList>
            <person name="Zhirakovskaya E."/>
        </authorList>
    </citation>
    <scope>NUCLEOTIDE SEQUENCE</scope>
</reference>
<accession>A0A3B0YWS6</accession>
<protein>
    <recommendedName>
        <fullName evidence="2">Lipoprotein</fullName>
    </recommendedName>
</protein>
<dbReference type="EMBL" id="UOFL01000212">
    <property type="protein sequence ID" value="VAW81090.1"/>
    <property type="molecule type" value="Genomic_DNA"/>
</dbReference>
<organism evidence="1">
    <name type="scientific">hydrothermal vent metagenome</name>
    <dbReference type="NCBI Taxonomy" id="652676"/>
    <lineage>
        <taxon>unclassified sequences</taxon>
        <taxon>metagenomes</taxon>
        <taxon>ecological metagenomes</taxon>
    </lineage>
</organism>
<dbReference type="AlphaFoldDB" id="A0A3B0YWS6"/>
<name>A0A3B0YWS6_9ZZZZ</name>
<dbReference type="PROSITE" id="PS51257">
    <property type="entry name" value="PROKAR_LIPOPROTEIN"/>
    <property type="match status" value="1"/>
</dbReference>
<evidence type="ECO:0008006" key="2">
    <source>
        <dbReference type="Google" id="ProtNLM"/>
    </source>
</evidence>
<gene>
    <name evidence="1" type="ORF">MNBD_GAMMA12-3430</name>
</gene>
<sequence>MKSNFIQSIKLIMLMIITSSLWVSCGKVEVETKEAKCNRLLEFIVENSKKEIPKMLPSRRNRAIIMVTMLERNRDKFVQTCLQKSDKKIDAVFKNSHAK</sequence>